<comment type="caution">
    <text evidence="2">The sequence shown here is derived from an EMBL/GenBank/DDBJ whole genome shotgun (WGS) entry which is preliminary data.</text>
</comment>
<dbReference type="EMBL" id="BAABUK010000008">
    <property type="protein sequence ID" value="GAA5810893.1"/>
    <property type="molecule type" value="Genomic_DNA"/>
</dbReference>
<name>A0ABP9YVK4_9FUNG</name>
<organism evidence="2 3">
    <name type="scientific">Mucor flavus</name>
    <dbReference type="NCBI Taxonomy" id="439312"/>
    <lineage>
        <taxon>Eukaryota</taxon>
        <taxon>Fungi</taxon>
        <taxon>Fungi incertae sedis</taxon>
        <taxon>Mucoromycota</taxon>
        <taxon>Mucoromycotina</taxon>
        <taxon>Mucoromycetes</taxon>
        <taxon>Mucorales</taxon>
        <taxon>Mucorineae</taxon>
        <taxon>Mucoraceae</taxon>
        <taxon>Mucor</taxon>
    </lineage>
</organism>
<accession>A0ABP9YVK4</accession>
<sequence>MNPSSHKSSHLYSMETRPSCSQKKLSTYSRTDLTKLRDKNAQMLSNQSVIDTLPDKGAKLKETNQIIESLLEDGCIARAFDEITVSNTTSAMDCPLTKKLEDLSVLTPRQCARKRSVDHANLLAYSHYTSSSLLTKPKRKHGSCPSIFYDNYSSSPPNAMCDKAKVRMLTLDESMSLQTEQRSSIINSEKTLDVKHPSRSLIKTLNLSIDVIQEVDIDKIELPVEESDEEDYYESMVID</sequence>
<gene>
    <name evidence="2" type="ORF">MFLAVUS_004321</name>
</gene>
<reference evidence="2 3" key="1">
    <citation type="submission" date="2024-04" db="EMBL/GenBank/DDBJ databases">
        <title>genome sequences of Mucor flavus KT1a and Helicostylum pulchrum KT1b strains isolated from the surface of a dry-aged beef.</title>
        <authorList>
            <person name="Toyotome T."/>
            <person name="Hosono M."/>
            <person name="Torimaru M."/>
            <person name="Fukuda K."/>
            <person name="Mikami N."/>
        </authorList>
    </citation>
    <scope>NUCLEOTIDE SEQUENCE [LARGE SCALE GENOMIC DNA]</scope>
    <source>
        <strain evidence="2 3">KT1a</strain>
    </source>
</reference>
<keyword evidence="3" id="KW-1185">Reference proteome</keyword>
<protein>
    <submittedName>
        <fullName evidence="2">Uncharacterized protein</fullName>
    </submittedName>
</protein>
<dbReference type="Proteomes" id="UP001473302">
    <property type="component" value="Unassembled WGS sequence"/>
</dbReference>
<evidence type="ECO:0000313" key="3">
    <source>
        <dbReference type="Proteomes" id="UP001473302"/>
    </source>
</evidence>
<evidence type="ECO:0000256" key="1">
    <source>
        <dbReference type="SAM" id="MobiDB-lite"/>
    </source>
</evidence>
<proteinExistence type="predicted"/>
<feature type="region of interest" description="Disordered" evidence="1">
    <location>
        <begin position="1"/>
        <end position="24"/>
    </location>
</feature>
<evidence type="ECO:0000313" key="2">
    <source>
        <dbReference type="EMBL" id="GAA5810893.1"/>
    </source>
</evidence>